<feature type="compositionally biased region" description="Basic and acidic residues" evidence="5">
    <location>
        <begin position="125"/>
        <end position="135"/>
    </location>
</feature>
<feature type="region of interest" description="Disordered" evidence="5">
    <location>
        <begin position="125"/>
        <end position="146"/>
    </location>
</feature>
<accession>A0ABZ1ATX4</accession>
<keyword evidence="1" id="KW-0808">Transferase</keyword>
<feature type="domain" description="Maltokinase N-terminal cap" evidence="6">
    <location>
        <begin position="20"/>
        <end position="106"/>
    </location>
</feature>
<sequence>MATVHATTMAPTKLELLTGWLPRQPWYRGTGTPELSRAGGFRLDDPAGEVGIELMLVTDGSGAEARTYFVPVTYRGAALDEAADGLVGTSEHGVLGTRWIYDAEHDPVATAQLLAFVAGAVEAQHQSRSDTRDPTVGRSWSGDGEPRTVKLVRVPEPGQPGTATGAVEVDWTRPDGSAARGVVAVVR</sequence>
<proteinExistence type="predicted"/>
<evidence type="ECO:0000256" key="2">
    <source>
        <dbReference type="ARBA" id="ARBA00022741"/>
    </source>
</evidence>
<reference evidence="7 8" key="1">
    <citation type="submission" date="2023-12" db="EMBL/GenBank/DDBJ databases">
        <title>Blastococcus brunescens sp. nov., an actonobacterium isolated from sandstone collected in sahara desert.</title>
        <authorList>
            <person name="Gtari M."/>
            <person name="Ghodhbane F."/>
        </authorList>
    </citation>
    <scope>NUCLEOTIDE SEQUENCE [LARGE SCALE GENOMIC DNA]</scope>
    <source>
        <strain evidence="7 8">BMG 8361</strain>
    </source>
</reference>
<evidence type="ECO:0000313" key="7">
    <source>
        <dbReference type="EMBL" id="WRL61955.1"/>
    </source>
</evidence>
<evidence type="ECO:0000256" key="4">
    <source>
        <dbReference type="ARBA" id="ARBA00022840"/>
    </source>
</evidence>
<evidence type="ECO:0000256" key="5">
    <source>
        <dbReference type="SAM" id="MobiDB-lite"/>
    </source>
</evidence>
<gene>
    <name evidence="7" type="ORF">U6N30_17885</name>
</gene>
<dbReference type="Pfam" id="PF18085">
    <property type="entry name" value="Mak_N_cap"/>
    <property type="match status" value="1"/>
</dbReference>
<evidence type="ECO:0000256" key="1">
    <source>
        <dbReference type="ARBA" id="ARBA00022679"/>
    </source>
</evidence>
<organism evidence="7 8">
    <name type="scientific">Blastococcus brunescens</name>
    <dbReference type="NCBI Taxonomy" id="1564165"/>
    <lineage>
        <taxon>Bacteria</taxon>
        <taxon>Bacillati</taxon>
        <taxon>Actinomycetota</taxon>
        <taxon>Actinomycetes</taxon>
        <taxon>Geodermatophilales</taxon>
        <taxon>Geodermatophilaceae</taxon>
        <taxon>Blastococcus</taxon>
    </lineage>
</organism>
<evidence type="ECO:0000256" key="3">
    <source>
        <dbReference type="ARBA" id="ARBA00022777"/>
    </source>
</evidence>
<dbReference type="Proteomes" id="UP001324287">
    <property type="component" value="Chromosome"/>
</dbReference>
<keyword evidence="2" id="KW-0547">Nucleotide-binding</keyword>
<protein>
    <submittedName>
        <fullName evidence="7">1,4-alpha-glucan branching protein</fullName>
    </submittedName>
</protein>
<evidence type="ECO:0000313" key="8">
    <source>
        <dbReference type="Proteomes" id="UP001324287"/>
    </source>
</evidence>
<evidence type="ECO:0000259" key="6">
    <source>
        <dbReference type="Pfam" id="PF18085"/>
    </source>
</evidence>
<dbReference type="InterPro" id="IPR040999">
    <property type="entry name" value="Mak_N_cap"/>
</dbReference>
<keyword evidence="8" id="KW-1185">Reference proteome</keyword>
<keyword evidence="4" id="KW-0067">ATP-binding</keyword>
<dbReference type="RefSeq" id="WP_324273314.1">
    <property type="nucleotide sequence ID" value="NZ_CP141261.1"/>
</dbReference>
<keyword evidence="3" id="KW-0418">Kinase</keyword>
<name>A0ABZ1ATX4_9ACTN</name>
<dbReference type="EMBL" id="CP141261">
    <property type="protein sequence ID" value="WRL61955.1"/>
    <property type="molecule type" value="Genomic_DNA"/>
</dbReference>